<evidence type="ECO:0000313" key="3">
    <source>
        <dbReference type="EMBL" id="HIU96702.1"/>
    </source>
</evidence>
<feature type="domain" description="Calcineurin-like phosphoesterase" evidence="2">
    <location>
        <begin position="97"/>
        <end position="281"/>
    </location>
</feature>
<dbReference type="InterPro" id="IPR029052">
    <property type="entry name" value="Metallo-depent_PP-like"/>
</dbReference>
<dbReference type="GO" id="GO:0016787">
    <property type="term" value="F:hydrolase activity"/>
    <property type="evidence" value="ECO:0007669"/>
    <property type="project" value="InterPro"/>
</dbReference>
<dbReference type="EMBL" id="DVOB01000179">
    <property type="protein sequence ID" value="HIU96702.1"/>
    <property type="molecule type" value="Genomic_DNA"/>
</dbReference>
<feature type="transmembrane region" description="Helical" evidence="1">
    <location>
        <begin position="14"/>
        <end position="39"/>
    </location>
</feature>
<accession>A0A9D1SVT8</accession>
<dbReference type="Pfam" id="PF00149">
    <property type="entry name" value="Metallophos"/>
    <property type="match status" value="1"/>
</dbReference>
<feature type="non-terminal residue" evidence="3">
    <location>
        <position position="1"/>
    </location>
</feature>
<dbReference type="PANTHER" id="PTHR31302">
    <property type="entry name" value="TRANSMEMBRANE PROTEIN WITH METALLOPHOSPHOESTERASE DOMAIN-RELATED"/>
    <property type="match status" value="1"/>
</dbReference>
<sequence length="339" mass="37091">DPSWVAALKFINNVWIGVFIYAILFVAAAEAVTFVLWLAKKMRKDYPGYRRYIVARGSIVIALVLCFSLYGVFHYPDTKVENYSVTIDKHTETADSMRIVLVADTHLGYSVGNDMMERMVEEINDQDPDMVVFAGDIVDNDYYALEDADKIAETLSGIESRYGVYGCYGNHDVEERLIGGFTVAGGKNAKVQPEVDQFVEKSGIELLEDETAVVAGGITIIGRKDASKPNRAGAGGRESIEELMAGVDKAGPVICIDHQPSELEEKAKAGVDLDLGGHTHDGQIFPGNLLIDLFWENACGMKKVDDMYSVVTSGVGVWGPAMRVGTDSEIVVVDVSFRQ</sequence>
<evidence type="ECO:0000313" key="4">
    <source>
        <dbReference type="Proteomes" id="UP000824130"/>
    </source>
</evidence>
<protein>
    <submittedName>
        <fullName evidence="3">Metallophosphoesterase</fullName>
    </submittedName>
</protein>
<keyword evidence="1" id="KW-0472">Membrane</keyword>
<comment type="caution">
    <text evidence="3">The sequence shown here is derived from an EMBL/GenBank/DDBJ whole genome shotgun (WGS) entry which is preliminary data.</text>
</comment>
<keyword evidence="1" id="KW-0812">Transmembrane</keyword>
<dbReference type="Gene3D" id="3.60.21.10">
    <property type="match status" value="1"/>
</dbReference>
<dbReference type="InterPro" id="IPR051158">
    <property type="entry name" value="Metallophosphoesterase_sf"/>
</dbReference>
<dbReference type="SUPFAM" id="SSF56300">
    <property type="entry name" value="Metallo-dependent phosphatases"/>
    <property type="match status" value="1"/>
</dbReference>
<dbReference type="Proteomes" id="UP000824130">
    <property type="component" value="Unassembled WGS sequence"/>
</dbReference>
<evidence type="ECO:0000259" key="2">
    <source>
        <dbReference type="Pfam" id="PF00149"/>
    </source>
</evidence>
<proteinExistence type="predicted"/>
<organism evidence="3 4">
    <name type="scientific">Candidatus Allocopromorpha excrementipullorum</name>
    <dbReference type="NCBI Taxonomy" id="2840743"/>
    <lineage>
        <taxon>Bacteria</taxon>
        <taxon>Bacillati</taxon>
        <taxon>Bacillota</taxon>
        <taxon>Clostridia</taxon>
        <taxon>Eubacteriales</taxon>
        <taxon>Eubacteriaceae</taxon>
        <taxon>Eubacteriaceae incertae sedis</taxon>
        <taxon>Candidatus Allocopromorpha</taxon>
    </lineage>
</organism>
<feature type="transmembrane region" description="Helical" evidence="1">
    <location>
        <begin position="51"/>
        <end position="73"/>
    </location>
</feature>
<reference evidence="3" key="1">
    <citation type="submission" date="2020-10" db="EMBL/GenBank/DDBJ databases">
        <authorList>
            <person name="Gilroy R."/>
        </authorList>
    </citation>
    <scope>NUCLEOTIDE SEQUENCE</scope>
    <source>
        <strain evidence="3">ChiSjej4B22-8349</strain>
    </source>
</reference>
<keyword evidence="1" id="KW-1133">Transmembrane helix</keyword>
<evidence type="ECO:0000256" key="1">
    <source>
        <dbReference type="SAM" id="Phobius"/>
    </source>
</evidence>
<reference evidence="3" key="2">
    <citation type="journal article" date="2021" name="PeerJ">
        <title>Extensive microbial diversity within the chicken gut microbiome revealed by metagenomics and culture.</title>
        <authorList>
            <person name="Gilroy R."/>
            <person name="Ravi A."/>
            <person name="Getino M."/>
            <person name="Pursley I."/>
            <person name="Horton D.L."/>
            <person name="Alikhan N.F."/>
            <person name="Baker D."/>
            <person name="Gharbi K."/>
            <person name="Hall N."/>
            <person name="Watson M."/>
            <person name="Adriaenssens E.M."/>
            <person name="Foster-Nyarko E."/>
            <person name="Jarju S."/>
            <person name="Secka A."/>
            <person name="Antonio M."/>
            <person name="Oren A."/>
            <person name="Chaudhuri R.R."/>
            <person name="La Ragione R."/>
            <person name="Hildebrand F."/>
            <person name="Pallen M.J."/>
        </authorList>
    </citation>
    <scope>NUCLEOTIDE SEQUENCE</scope>
    <source>
        <strain evidence="3">ChiSjej4B22-8349</strain>
    </source>
</reference>
<dbReference type="PANTHER" id="PTHR31302:SF0">
    <property type="entry name" value="TRANSMEMBRANE PROTEIN WITH METALLOPHOSPHOESTERASE DOMAIN"/>
    <property type="match status" value="1"/>
</dbReference>
<dbReference type="AlphaFoldDB" id="A0A9D1SVT8"/>
<gene>
    <name evidence="3" type="ORF">IAD25_08385</name>
</gene>
<dbReference type="InterPro" id="IPR004843">
    <property type="entry name" value="Calcineurin-like_PHP"/>
</dbReference>
<name>A0A9D1SVT8_9FIRM</name>